<evidence type="ECO:0000256" key="1">
    <source>
        <dbReference type="SAM" id="MobiDB-lite"/>
    </source>
</evidence>
<sequence>MEIKANPVHPNAATAPKKNAQADSSGFAKILNNMTQSKPAQKIEAQPAALCRQIKPRSHLQLTSLNPVSAPPKAKPAALETIGESRILPFVLSTTR</sequence>
<dbReference type="Proteomes" id="UP000651852">
    <property type="component" value="Unassembled WGS sequence"/>
</dbReference>
<proteinExistence type="predicted"/>
<comment type="caution">
    <text evidence="2">The sequence shown here is derived from an EMBL/GenBank/DDBJ whole genome shotgun (WGS) entry which is preliminary data.</text>
</comment>
<dbReference type="EMBL" id="JACONW010000081">
    <property type="protein sequence ID" value="MBC3951404.1"/>
    <property type="molecule type" value="Genomic_DNA"/>
</dbReference>
<protein>
    <submittedName>
        <fullName evidence="2">Uncharacterized protein</fullName>
    </submittedName>
</protein>
<name>A0ABR7B2L7_9PSED</name>
<reference evidence="2 3" key="1">
    <citation type="submission" date="2020-08" db="EMBL/GenBank/DDBJ databases">
        <title>Putative novel bacterial strains isolated from necrotic wheat leaf tissues caused by Xanthomonas translucens.</title>
        <authorList>
            <person name="Tambong J.T."/>
        </authorList>
    </citation>
    <scope>NUCLEOTIDE SEQUENCE [LARGE SCALE GENOMIC DNA]</scope>
    <source>
        <strain evidence="2 3">DOAB 1069</strain>
    </source>
</reference>
<gene>
    <name evidence="2" type="ORF">H8S59_16670</name>
</gene>
<keyword evidence="3" id="KW-1185">Reference proteome</keyword>
<accession>A0ABR7B2L7</accession>
<dbReference type="RefSeq" id="WP_187522148.1">
    <property type="nucleotide sequence ID" value="NZ_JACONW010000081.1"/>
</dbReference>
<evidence type="ECO:0000313" key="3">
    <source>
        <dbReference type="Proteomes" id="UP000651852"/>
    </source>
</evidence>
<evidence type="ECO:0000313" key="2">
    <source>
        <dbReference type="EMBL" id="MBC3951404.1"/>
    </source>
</evidence>
<feature type="region of interest" description="Disordered" evidence="1">
    <location>
        <begin position="1"/>
        <end position="27"/>
    </location>
</feature>
<organism evidence="2 3">
    <name type="scientific">Pseudomonas folii</name>
    <dbReference type="NCBI Taxonomy" id="2762593"/>
    <lineage>
        <taxon>Bacteria</taxon>
        <taxon>Pseudomonadati</taxon>
        <taxon>Pseudomonadota</taxon>
        <taxon>Gammaproteobacteria</taxon>
        <taxon>Pseudomonadales</taxon>
        <taxon>Pseudomonadaceae</taxon>
        <taxon>Pseudomonas</taxon>
    </lineage>
</organism>